<dbReference type="GO" id="GO:1990904">
    <property type="term" value="C:ribonucleoprotein complex"/>
    <property type="evidence" value="ECO:0007669"/>
    <property type="project" value="UniProtKB-KW"/>
</dbReference>
<dbReference type="InterPro" id="IPR038097">
    <property type="entry name" value="Ribosomal_eL36_sf"/>
</dbReference>
<sequence length="102" mass="12137">MGVIRKYPVCVGRERGMKRTKNVRPKKPSNRRGRITKQAQFTRDLIKEVVGPAPFEKRIMELLKNDREKRAFKFAKKRIGGTRRAKRKREEMMKIVKAMRTH</sequence>
<name>A0AAV2U0V1_CALDB</name>
<accession>A0AAV2U0V1</accession>
<evidence type="ECO:0000313" key="7">
    <source>
        <dbReference type="EMBL" id="CAL5142307.1"/>
    </source>
</evidence>
<comment type="caution">
    <text evidence="7">The sequence shown here is derived from an EMBL/GenBank/DDBJ whole genome shotgun (WGS) entry which is preliminary data.</text>
</comment>
<protein>
    <recommendedName>
        <fullName evidence="5">Large ribosomal subunit protein eL36</fullName>
    </recommendedName>
    <alternativeName>
        <fullName evidence="6">60S ribosomal protein L36</fullName>
    </alternativeName>
</protein>
<dbReference type="GO" id="GO:0006412">
    <property type="term" value="P:translation"/>
    <property type="evidence" value="ECO:0007669"/>
    <property type="project" value="InterPro"/>
</dbReference>
<dbReference type="Gene3D" id="1.10.10.1760">
    <property type="entry name" value="60S ribosomal protein L36"/>
    <property type="match status" value="1"/>
</dbReference>
<reference evidence="7" key="1">
    <citation type="submission" date="2024-06" db="EMBL/GenBank/DDBJ databases">
        <authorList>
            <person name="Liu X."/>
            <person name="Lenzi L."/>
            <person name="Haldenby T S."/>
            <person name="Uol C."/>
        </authorList>
    </citation>
    <scope>NUCLEOTIDE SEQUENCE</scope>
</reference>
<dbReference type="EMBL" id="CAXLJL010001011">
    <property type="protein sequence ID" value="CAL5142307.1"/>
    <property type="molecule type" value="Genomic_DNA"/>
</dbReference>
<gene>
    <name evidence="7" type="ORF">CDAUBV1_LOCUS17551</name>
</gene>
<dbReference type="GO" id="GO:0003735">
    <property type="term" value="F:structural constituent of ribosome"/>
    <property type="evidence" value="ECO:0007669"/>
    <property type="project" value="InterPro"/>
</dbReference>
<evidence type="ECO:0000256" key="1">
    <source>
        <dbReference type="ARBA" id="ARBA00006509"/>
    </source>
</evidence>
<dbReference type="Pfam" id="PF01158">
    <property type="entry name" value="Ribosomal_L36e"/>
    <property type="match status" value="1"/>
</dbReference>
<comment type="subunit">
    <text evidence="2">Component of the large ribosomal subunit.</text>
</comment>
<keyword evidence="3" id="KW-0689">Ribosomal protein</keyword>
<dbReference type="Proteomes" id="UP001497525">
    <property type="component" value="Unassembled WGS sequence"/>
</dbReference>
<evidence type="ECO:0000256" key="2">
    <source>
        <dbReference type="ARBA" id="ARBA00011133"/>
    </source>
</evidence>
<organism evidence="7 8">
    <name type="scientific">Calicophoron daubneyi</name>
    <name type="common">Rumen fluke</name>
    <name type="synonym">Paramphistomum daubneyi</name>
    <dbReference type="NCBI Taxonomy" id="300641"/>
    <lineage>
        <taxon>Eukaryota</taxon>
        <taxon>Metazoa</taxon>
        <taxon>Spiralia</taxon>
        <taxon>Lophotrochozoa</taxon>
        <taxon>Platyhelminthes</taxon>
        <taxon>Trematoda</taxon>
        <taxon>Digenea</taxon>
        <taxon>Plagiorchiida</taxon>
        <taxon>Pronocephalata</taxon>
        <taxon>Paramphistomoidea</taxon>
        <taxon>Paramphistomidae</taxon>
        <taxon>Calicophoron</taxon>
    </lineage>
</organism>
<evidence type="ECO:0000313" key="8">
    <source>
        <dbReference type="Proteomes" id="UP001497525"/>
    </source>
</evidence>
<evidence type="ECO:0000256" key="5">
    <source>
        <dbReference type="ARBA" id="ARBA00035226"/>
    </source>
</evidence>
<dbReference type="FunFam" id="1.10.10.1760:FF:000001">
    <property type="entry name" value="60S ribosomal protein L36"/>
    <property type="match status" value="1"/>
</dbReference>
<evidence type="ECO:0000256" key="6">
    <source>
        <dbReference type="ARBA" id="ARBA00035331"/>
    </source>
</evidence>
<evidence type="ECO:0000256" key="4">
    <source>
        <dbReference type="ARBA" id="ARBA00023274"/>
    </source>
</evidence>
<dbReference type="GO" id="GO:0005840">
    <property type="term" value="C:ribosome"/>
    <property type="evidence" value="ECO:0007669"/>
    <property type="project" value="UniProtKB-KW"/>
</dbReference>
<keyword evidence="4" id="KW-0687">Ribonucleoprotein</keyword>
<proteinExistence type="inferred from homology"/>
<dbReference type="AlphaFoldDB" id="A0AAV2U0V1"/>
<dbReference type="InterPro" id="IPR000509">
    <property type="entry name" value="Ribosomal_eL36"/>
</dbReference>
<dbReference type="PANTHER" id="PTHR10114">
    <property type="entry name" value="60S RIBOSOMAL PROTEIN L36"/>
    <property type="match status" value="1"/>
</dbReference>
<comment type="similarity">
    <text evidence="1">Belongs to the eukaryotic ribosomal protein eL36 family.</text>
</comment>
<evidence type="ECO:0000256" key="3">
    <source>
        <dbReference type="ARBA" id="ARBA00022980"/>
    </source>
</evidence>